<dbReference type="EMBL" id="CM041552">
    <property type="protein sequence ID" value="KAI3354378.1"/>
    <property type="molecule type" value="Genomic_DNA"/>
</dbReference>
<evidence type="ECO:0000313" key="2">
    <source>
        <dbReference type="Proteomes" id="UP000831701"/>
    </source>
</evidence>
<keyword evidence="2" id="KW-1185">Reference proteome</keyword>
<reference evidence="1" key="1">
    <citation type="submission" date="2022-04" db="EMBL/GenBank/DDBJ databases">
        <title>Jade perch genome.</title>
        <authorList>
            <person name="Chao B."/>
        </authorList>
    </citation>
    <scope>NUCLEOTIDE SEQUENCE</scope>
    <source>
        <strain evidence="1">CB-2022</strain>
    </source>
</reference>
<feature type="non-terminal residue" evidence="1">
    <location>
        <position position="1827"/>
    </location>
</feature>
<dbReference type="Proteomes" id="UP000831701">
    <property type="component" value="Chromosome 22"/>
</dbReference>
<organism evidence="1 2">
    <name type="scientific">Scortum barcoo</name>
    <name type="common">barcoo grunter</name>
    <dbReference type="NCBI Taxonomy" id="214431"/>
    <lineage>
        <taxon>Eukaryota</taxon>
        <taxon>Metazoa</taxon>
        <taxon>Chordata</taxon>
        <taxon>Craniata</taxon>
        <taxon>Vertebrata</taxon>
        <taxon>Euteleostomi</taxon>
        <taxon>Actinopterygii</taxon>
        <taxon>Neopterygii</taxon>
        <taxon>Teleostei</taxon>
        <taxon>Neoteleostei</taxon>
        <taxon>Acanthomorphata</taxon>
        <taxon>Eupercaria</taxon>
        <taxon>Centrarchiformes</taxon>
        <taxon>Terapontoidei</taxon>
        <taxon>Terapontidae</taxon>
        <taxon>Scortum</taxon>
    </lineage>
</organism>
<accession>A0ACB8VFL9</accession>
<sequence length="1827" mass="203052">MSQGITPVLEEWKCLEEEYQELQDRHRLYLQKLDEISKLQNSCSSSISRQRKRLKDVSHLVKKCSTGPLGENAETLDEIKEKIKTRPNAFFEMEAFLPKKNGLYLRLVLGNVNVTLLSKQAKFAYKDEYEKFKLCLTVLVLLFSFICYFFESYRFLDAILNFLLVWYYCTLTIRESILITNGSRIKGWWVFHHYISAFLSGVMLTWPDGNLYKMFRNQFLAYSLYQSFVQCLQCYYQSGCLYRLRALGERHNMDLTVEGFQSWMWKGLTFLLPFLFFGHFWQLFNSLSLFKMAQLPDCKEWQHGQRVQWSCSFCPRAVLTSTDMDAETVTHTEPTVEEDEPLLSNLDLFLFSLIVGLVIYWFMSRKKPEPIPEFKKLETIAPTTRETSFIEKMKKTGKNIIVFYGSQTGTGEEFANRLSKDAQRYGMKGMAADPEEYDMGELSRLSEIKNSLAIFCMATYGEGDPTDNAQDFYDWLQENDEEDLSGLNYTVFALGNKTYEHYNAMGKYVDKRLEELGAKRIFDLGLGDDDGNLEEDFVSWREQFWPAVCEHFGVEALGDESSIRQYELKEHTDINMNKVYTGEIGRLKSFEVQKPPFDSKNPFLALVTVNRKLNKGGERHLMHLELDITGSKIRYESGDHVAVFPTNDSALVNKLGQILGVDLDVVISLNNLDEESNKKHPFPCPTTYRTALTHYLDITHPPRTNVLYELAQYASDPKDQENMRKMASSSPEGKALYQSWVLESCRNILAILEDMPSLRPPIDHLCELLPRLQARYYSIASSSKVHPNSIHICAVVVEYQTKTGRTNKGVATNWLKNKLVTDNGHKSTVPMYIRKSQFRLPFKGTNPVIMVGPGTGIAPFVGFIQERGWLKQQGKEVGETVMFFGCRHKNEDYIYQEELEEAEKNGVLTQLHVAFSRDQAQKVGLSHLTAEQRLYSELLPSDRASHPISKGAPSHPAEETHFGPLVSAILSFRSLPKVHDHSQDSPTTSRDLRYSGRISSTPGAPCHCKELTNYLSDFGLGDGRVHLRDPSLRFLIGRQVGGIEEILEVFLPPSDNVPSRGQQLPTCTVNSVGRVLLPPSEAPDGLPESLRGRPIVLLHGLTELLPDPKFLPPGPSGLRLAWPAGTCQLRQESHRPTWSDRDSFFSLTASLTSGVHHRVRGLPPRQAPETLRPQLRTMASTMEAENMVHSDSMSPSLPRNLLLPPQRGDIPCPYCQRVLVQGLGRRGPPPRLLPKPHCTGPSWTFLRVVSLLEGGPTHRHFGLSPAGSRGQRPGHQALACEPQPQAWLQGGAPVYVQHLLKINKESIWKLIHSDNAHIYICGDARNMAKDVQTAFHEIAEELGDMTRTQATDYIKKLMTKGRYSQDVWNSGYGGSQSYGSYGGQQGGQGYGQGNGSGSFGGQSYSGYGQQGGAQDGYGQTGQQSYDNYGQDSSGFTFMASSVVLTMISGLKKKHLGMATSRLMDSKVPTVARGKEEETVTDSRAPMVARHSLLAVVLLLLHMAARDRAVVADMEARGKQVVATADGVKLCCIYSRSLLLPQVTVVVRVGGLDVTKETAQMEGATEAEAVAAMTVVVMTVAAMTAVVDTTVVDMTVADEVDLLVWGSRDYGSRDEPAGEQDNSDNNTIFVQGLGEDATVQEVGDFFKQIGIIKVNKKTGQPMINIYSDKATGRPKGEATVSFDDPPSAKAAIDWFDGKDFNGKPIKVSFATRRAEFTQRGGGRGGRGGFRGRGGGGPNFDIKGGDWPCPNSSCGNMNFARRQECNKCGTPKPGDGGFGGGDRGSRGGYGGDRGGGFRGRGGFRGGDRGGYGGGGGGGFGGGYKMGGRL</sequence>
<proteinExistence type="predicted"/>
<protein>
    <submittedName>
        <fullName evidence="1">Uncharacterized protein</fullName>
    </submittedName>
</protein>
<gene>
    <name evidence="1" type="ORF">L3Q82_018902</name>
</gene>
<comment type="caution">
    <text evidence="1">The sequence shown here is derived from an EMBL/GenBank/DDBJ whole genome shotgun (WGS) entry which is preliminary data.</text>
</comment>
<name>A0ACB8VFL9_9TELE</name>
<evidence type="ECO:0000313" key="1">
    <source>
        <dbReference type="EMBL" id="KAI3354378.1"/>
    </source>
</evidence>